<evidence type="ECO:0000313" key="2">
    <source>
        <dbReference type="EMBL" id="UTI63736.1"/>
    </source>
</evidence>
<proteinExistence type="predicted"/>
<dbReference type="Gene3D" id="3.90.660.20">
    <property type="entry name" value="Protoporphyrinogen oxidase, mitochondrial, domain 2"/>
    <property type="match status" value="1"/>
</dbReference>
<sequence length="449" mass="48036">MKTAVIGAGPAGCTAAYTLRRQGHEVEVFEAADRVGGRTSQLMREGFNLGSGALFLMGGIYPRTNAILKELGHYEELVPWDAQTHVIDADGRRYVVKFDQVMSFLKLPVFSVKDKARIAAGVARQLLSRGPKRCFDGAELARYDRGETLETWSRRVLGDKGHDYITVPYMGFLYAVPMSWLSTSLYQAILQQFYKLSLSVPPRGIGQICDWLVEGSPGARVHLSTPAEAITRTPSGYAVTAGGETYEVDAIVVACEPGVAADLLAGLVPEEATTKLRVCRYSEYAHAQVCWEQNPWPGSKISVALPANMPDAVWGAAVLQSHRHPGAVPPGGEAVGVYFYTPPLAGMTDEEIGRAAVDAARLAYGDAPEPSFVHVFHYRRGLSIAGPGHYATLNSVHLEMPPGITLAGDYFAHAGVEAAIFSGELAAQRLRAAGPAPVATPAGVGDGLG</sequence>
<dbReference type="InterPro" id="IPR036188">
    <property type="entry name" value="FAD/NAD-bd_sf"/>
</dbReference>
<dbReference type="Gene3D" id="1.10.3110.10">
    <property type="entry name" value="protoporphyrinogen ix oxidase, domain 3"/>
    <property type="match status" value="1"/>
</dbReference>
<protein>
    <submittedName>
        <fullName evidence="2">FAD-dependent oxidoreductase</fullName>
    </submittedName>
</protein>
<evidence type="ECO:0000259" key="1">
    <source>
        <dbReference type="Pfam" id="PF01593"/>
    </source>
</evidence>
<dbReference type="Gene3D" id="3.50.50.60">
    <property type="entry name" value="FAD/NAD(P)-binding domain"/>
    <property type="match status" value="1"/>
</dbReference>
<reference evidence="2 3" key="1">
    <citation type="submission" date="2022-06" db="EMBL/GenBank/DDBJ databases">
        <title>Paraconexibacter antarcticus.</title>
        <authorList>
            <person name="Kim C.S."/>
        </authorList>
    </citation>
    <scope>NUCLEOTIDE SEQUENCE [LARGE SCALE GENOMIC DNA]</scope>
    <source>
        <strain evidence="2 3">02-257</strain>
    </source>
</reference>
<dbReference type="Pfam" id="PF01593">
    <property type="entry name" value="Amino_oxidase"/>
    <property type="match status" value="1"/>
</dbReference>
<feature type="domain" description="Amine oxidase" evidence="1">
    <location>
        <begin position="11"/>
        <end position="430"/>
    </location>
</feature>
<dbReference type="Proteomes" id="UP001056035">
    <property type="component" value="Chromosome"/>
</dbReference>
<dbReference type="InterPro" id="IPR002937">
    <property type="entry name" value="Amino_oxidase"/>
</dbReference>
<gene>
    <name evidence="2" type="ORF">NBH00_20625</name>
</gene>
<name>A0ABY5DS25_9ACTN</name>
<keyword evidence="3" id="KW-1185">Reference proteome</keyword>
<dbReference type="SUPFAM" id="SSF51905">
    <property type="entry name" value="FAD/NAD(P)-binding domain"/>
    <property type="match status" value="1"/>
</dbReference>
<dbReference type="PANTHER" id="PTHR42923">
    <property type="entry name" value="PROTOPORPHYRINOGEN OXIDASE"/>
    <property type="match status" value="1"/>
</dbReference>
<evidence type="ECO:0000313" key="3">
    <source>
        <dbReference type="Proteomes" id="UP001056035"/>
    </source>
</evidence>
<organism evidence="2 3">
    <name type="scientific">Paraconexibacter antarcticus</name>
    <dbReference type="NCBI Taxonomy" id="2949664"/>
    <lineage>
        <taxon>Bacteria</taxon>
        <taxon>Bacillati</taxon>
        <taxon>Actinomycetota</taxon>
        <taxon>Thermoleophilia</taxon>
        <taxon>Solirubrobacterales</taxon>
        <taxon>Paraconexibacteraceae</taxon>
        <taxon>Paraconexibacter</taxon>
    </lineage>
</organism>
<dbReference type="PRINTS" id="PR00419">
    <property type="entry name" value="ADXRDTASE"/>
</dbReference>
<dbReference type="PANTHER" id="PTHR42923:SF3">
    <property type="entry name" value="PROTOPORPHYRINOGEN OXIDASE"/>
    <property type="match status" value="1"/>
</dbReference>
<dbReference type="EMBL" id="CP098502">
    <property type="protein sequence ID" value="UTI63736.1"/>
    <property type="molecule type" value="Genomic_DNA"/>
</dbReference>
<dbReference type="InterPro" id="IPR050464">
    <property type="entry name" value="Zeta_carotene_desat/Oxidored"/>
</dbReference>
<dbReference type="RefSeq" id="WP_254570458.1">
    <property type="nucleotide sequence ID" value="NZ_CP098502.1"/>
</dbReference>
<accession>A0ABY5DS25</accession>